<dbReference type="SUPFAM" id="SSF50685">
    <property type="entry name" value="Barwin-like endoglucanases"/>
    <property type="match status" value="1"/>
</dbReference>
<dbReference type="CDD" id="cd22191">
    <property type="entry name" value="DPBB_RlpA_EXP_N-like"/>
    <property type="match status" value="1"/>
</dbReference>
<organism evidence="1 2">
    <name type="scientific">Tilletia indica</name>
    <dbReference type="NCBI Taxonomy" id="43049"/>
    <lineage>
        <taxon>Eukaryota</taxon>
        <taxon>Fungi</taxon>
        <taxon>Dikarya</taxon>
        <taxon>Basidiomycota</taxon>
        <taxon>Ustilaginomycotina</taxon>
        <taxon>Exobasidiomycetes</taxon>
        <taxon>Tilletiales</taxon>
        <taxon>Tilletiaceae</taxon>
        <taxon>Tilletia</taxon>
    </lineage>
</organism>
<gene>
    <name evidence="1" type="ORF">A4X13_0g8275</name>
</gene>
<dbReference type="AlphaFoldDB" id="A0A177T644"/>
<evidence type="ECO:0000313" key="1">
    <source>
        <dbReference type="EMBL" id="KAE8239038.1"/>
    </source>
</evidence>
<reference evidence="1" key="1">
    <citation type="submission" date="2016-04" db="EMBL/GenBank/DDBJ databases">
        <authorList>
            <person name="Nguyen H.D."/>
            <person name="Samba Siva P."/>
            <person name="Cullis J."/>
            <person name="Levesque C.A."/>
            <person name="Hambleton S."/>
        </authorList>
    </citation>
    <scope>NUCLEOTIDE SEQUENCE</scope>
    <source>
        <strain evidence="1">DAOMC 236416</strain>
    </source>
</reference>
<reference evidence="1" key="2">
    <citation type="journal article" date="2019" name="IMA Fungus">
        <title>Genome sequencing and comparison of five Tilletia species to identify candidate genes for the detection of regulated species infecting wheat.</title>
        <authorList>
            <person name="Nguyen H.D.T."/>
            <person name="Sultana T."/>
            <person name="Kesanakurti P."/>
            <person name="Hambleton S."/>
        </authorList>
    </citation>
    <scope>NUCLEOTIDE SEQUENCE</scope>
    <source>
        <strain evidence="1">DAOMC 236416</strain>
    </source>
</reference>
<sequence length="151" mass="16854">MYYHTLLALAWVLALWMTKTAVARERDVSYPPCDNPDGTLSHRLRQAVQPITWITTSGRGACRIAYDDWDYGVCVKPGYVLSGHRPHCGAKVQVSYQGRHLYAKVVDVCGAAHDSPLDCDDIILTKAPYLALGGDRAEGYLRGNITWRFVN</sequence>
<accession>A0A177T644</accession>
<dbReference type="InterPro" id="IPR036908">
    <property type="entry name" value="RlpA-like_sf"/>
</dbReference>
<dbReference type="Proteomes" id="UP000077521">
    <property type="component" value="Unassembled WGS sequence"/>
</dbReference>
<keyword evidence="2" id="KW-1185">Reference proteome</keyword>
<protein>
    <recommendedName>
        <fullName evidence="3">RlpA-like protein double-psi beta-barrel domain-containing protein</fullName>
    </recommendedName>
</protein>
<comment type="caution">
    <text evidence="1">The sequence shown here is derived from an EMBL/GenBank/DDBJ whole genome shotgun (WGS) entry which is preliminary data.</text>
</comment>
<evidence type="ECO:0000313" key="2">
    <source>
        <dbReference type="Proteomes" id="UP000077521"/>
    </source>
</evidence>
<dbReference type="Gene3D" id="2.40.40.10">
    <property type="entry name" value="RlpA-like domain"/>
    <property type="match status" value="1"/>
</dbReference>
<name>A0A177T644_9BASI</name>
<dbReference type="EMBL" id="LWDF02001357">
    <property type="protein sequence ID" value="KAE8239038.1"/>
    <property type="molecule type" value="Genomic_DNA"/>
</dbReference>
<dbReference type="OrthoDB" id="623670at2759"/>
<evidence type="ECO:0008006" key="3">
    <source>
        <dbReference type="Google" id="ProtNLM"/>
    </source>
</evidence>
<proteinExistence type="predicted"/>